<feature type="transmembrane region" description="Helical" evidence="2">
    <location>
        <begin position="69"/>
        <end position="91"/>
    </location>
</feature>
<dbReference type="EMBL" id="JAXCGZ010009760">
    <property type="protein sequence ID" value="KAK7076253.1"/>
    <property type="molecule type" value="Genomic_DNA"/>
</dbReference>
<feature type="region of interest" description="Disordered" evidence="1">
    <location>
        <begin position="110"/>
        <end position="131"/>
    </location>
</feature>
<keyword evidence="2" id="KW-0812">Transmembrane</keyword>
<organism evidence="3 4">
    <name type="scientific">Halocaridina rubra</name>
    <name type="common">Hawaiian red shrimp</name>
    <dbReference type="NCBI Taxonomy" id="373956"/>
    <lineage>
        <taxon>Eukaryota</taxon>
        <taxon>Metazoa</taxon>
        <taxon>Ecdysozoa</taxon>
        <taxon>Arthropoda</taxon>
        <taxon>Crustacea</taxon>
        <taxon>Multicrustacea</taxon>
        <taxon>Malacostraca</taxon>
        <taxon>Eumalacostraca</taxon>
        <taxon>Eucarida</taxon>
        <taxon>Decapoda</taxon>
        <taxon>Pleocyemata</taxon>
        <taxon>Caridea</taxon>
        <taxon>Atyoidea</taxon>
        <taxon>Atyidae</taxon>
        <taxon>Halocaridina</taxon>
    </lineage>
</organism>
<evidence type="ECO:0000256" key="1">
    <source>
        <dbReference type="SAM" id="MobiDB-lite"/>
    </source>
</evidence>
<keyword evidence="2" id="KW-1133">Transmembrane helix</keyword>
<sequence>MSSSRLPSPTGTRLTVVAIKVKENSDNSPIKRAVMGTTESKCNTGSITTTPSPTQNTNSSEFVIFGLPLWLFAAAFSFISHIIMIIILTVICKRTSSRGYSTRMNAFATPETNQKNLHPASDLQKDNSDVSPPTVPLPMQVQGFVKHPNTANTENLLYETISELGNPVDKDGDRIYESVREEQIGGRSRAESENSLYGYLMQGQ</sequence>
<protein>
    <submittedName>
        <fullName evidence="3">Uncharacterized protein</fullName>
    </submittedName>
</protein>
<gene>
    <name evidence="3" type="ORF">SK128_018983</name>
</gene>
<evidence type="ECO:0000313" key="3">
    <source>
        <dbReference type="EMBL" id="KAK7076253.1"/>
    </source>
</evidence>
<evidence type="ECO:0000256" key="2">
    <source>
        <dbReference type="SAM" id="Phobius"/>
    </source>
</evidence>
<dbReference type="AlphaFoldDB" id="A0AAN9A664"/>
<keyword evidence="2" id="KW-0472">Membrane</keyword>
<dbReference type="Proteomes" id="UP001381693">
    <property type="component" value="Unassembled WGS sequence"/>
</dbReference>
<name>A0AAN9A664_HALRR</name>
<keyword evidence="4" id="KW-1185">Reference proteome</keyword>
<evidence type="ECO:0000313" key="4">
    <source>
        <dbReference type="Proteomes" id="UP001381693"/>
    </source>
</evidence>
<reference evidence="3 4" key="1">
    <citation type="submission" date="2023-11" db="EMBL/GenBank/DDBJ databases">
        <title>Halocaridina rubra genome assembly.</title>
        <authorList>
            <person name="Smith C."/>
        </authorList>
    </citation>
    <scope>NUCLEOTIDE SEQUENCE [LARGE SCALE GENOMIC DNA]</scope>
    <source>
        <strain evidence="3">EP-1</strain>
        <tissue evidence="3">Whole</tissue>
    </source>
</reference>
<accession>A0AAN9A664</accession>
<proteinExistence type="predicted"/>
<comment type="caution">
    <text evidence="3">The sequence shown here is derived from an EMBL/GenBank/DDBJ whole genome shotgun (WGS) entry which is preliminary data.</text>
</comment>